<dbReference type="AlphaFoldDB" id="D3AZ89"/>
<feature type="compositionally biased region" description="Gly residues" evidence="1">
    <location>
        <begin position="17"/>
        <end position="26"/>
    </location>
</feature>
<protein>
    <submittedName>
        <fullName evidence="3">Mucin</fullName>
    </submittedName>
</protein>
<dbReference type="GO" id="GO:0030246">
    <property type="term" value="F:carbohydrate binding"/>
    <property type="evidence" value="ECO:0007669"/>
    <property type="project" value="InterPro"/>
</dbReference>
<dbReference type="SMART" id="SM01063">
    <property type="entry name" value="CBM49"/>
    <property type="match status" value="1"/>
</dbReference>
<evidence type="ECO:0000313" key="4">
    <source>
        <dbReference type="Proteomes" id="UP000001396"/>
    </source>
</evidence>
<dbReference type="PANTHER" id="PTHR38746">
    <property type="entry name" value="CBM49 DOMAIN-CONTAINING PROTEIN-RELATED"/>
    <property type="match status" value="1"/>
</dbReference>
<feature type="compositionally biased region" description="Low complexity" evidence="1">
    <location>
        <begin position="174"/>
        <end position="342"/>
    </location>
</feature>
<dbReference type="EMBL" id="ADBJ01000007">
    <property type="protein sequence ID" value="EFA85472.1"/>
    <property type="molecule type" value="Genomic_DNA"/>
</dbReference>
<feature type="region of interest" description="Disordered" evidence="1">
    <location>
        <begin position="171"/>
        <end position="342"/>
    </location>
</feature>
<dbReference type="GeneID" id="31356957"/>
<evidence type="ECO:0000256" key="1">
    <source>
        <dbReference type="SAM" id="MobiDB-lite"/>
    </source>
</evidence>
<dbReference type="RefSeq" id="XP_020437580.1">
    <property type="nucleotide sequence ID" value="XM_020572437.1"/>
</dbReference>
<dbReference type="Pfam" id="PF09478">
    <property type="entry name" value="CBM49"/>
    <property type="match status" value="1"/>
</dbReference>
<dbReference type="FunCoup" id="D3AZ89">
    <property type="interactions" value="506"/>
</dbReference>
<dbReference type="InParanoid" id="D3AZ89"/>
<evidence type="ECO:0000259" key="2">
    <source>
        <dbReference type="SMART" id="SM01063"/>
    </source>
</evidence>
<feature type="domain" description="Carbohydrate binding" evidence="2">
    <location>
        <begin position="344"/>
        <end position="424"/>
    </location>
</feature>
<dbReference type="Proteomes" id="UP000001396">
    <property type="component" value="Unassembled WGS sequence"/>
</dbReference>
<dbReference type="PANTHER" id="PTHR38746:SF1">
    <property type="entry name" value="CARBOHYDRATE BINDING DOMAIN-CONTAINING PROTEIN"/>
    <property type="match status" value="1"/>
</dbReference>
<keyword evidence="4" id="KW-1185">Reference proteome</keyword>
<dbReference type="SUPFAM" id="SSF49384">
    <property type="entry name" value="Carbohydrate-binding domain"/>
    <property type="match status" value="1"/>
</dbReference>
<proteinExistence type="predicted"/>
<evidence type="ECO:0000313" key="3">
    <source>
        <dbReference type="EMBL" id="EFA85472.1"/>
    </source>
</evidence>
<sequence>MALAGGDDQDRSQGSHGSKGNGHGSHGGHGVGWNFCRYPLRQFFEEAKNQSCITISGNALSDDGSQVSFKGNLKYDLNSSSLVQSGNIVFLSSSDYQCNDQVNLVQPFLVNNATTFSEFSIDRNGELTLGNDTTDIECLFRKDIFIFEYEDIAYTFVLTVNKNCSATNFGEQCSTPTPTPTSTPTSSPNVTVTPTPTETPTSSPNVTVTPTETPTSSPNVTVTPTPTETPTSSPNVTVTPTETPTSSPNVTVTPTETPTSSPNVTVTPTETPTSSPNITDTPIPTETPTSSPNITDTPIPTETPTSSPNITDTPIPTETPTSSPNITDTPIPTETPTQTPLPSVSIKLNATNSWAEGNETATQYNVDVTNNGTSDITSLTLVASNFQPTSIWNIVANGTEYSLPSNQTIQAGATYQWGFITLASTEPEFSVKQ</sequence>
<organism evidence="3 4">
    <name type="scientific">Heterostelium pallidum (strain ATCC 26659 / Pp 5 / PN500)</name>
    <name type="common">Cellular slime mold</name>
    <name type="synonym">Polysphondylium pallidum</name>
    <dbReference type="NCBI Taxonomy" id="670386"/>
    <lineage>
        <taxon>Eukaryota</taxon>
        <taxon>Amoebozoa</taxon>
        <taxon>Evosea</taxon>
        <taxon>Eumycetozoa</taxon>
        <taxon>Dictyostelia</taxon>
        <taxon>Acytosteliales</taxon>
        <taxon>Acytosteliaceae</taxon>
        <taxon>Heterostelium</taxon>
    </lineage>
</organism>
<comment type="caution">
    <text evidence="3">The sequence shown here is derived from an EMBL/GenBank/DDBJ whole genome shotgun (WGS) entry which is preliminary data.</text>
</comment>
<dbReference type="InterPro" id="IPR019028">
    <property type="entry name" value="CBM_49"/>
</dbReference>
<name>D3AZ89_HETP5</name>
<feature type="region of interest" description="Disordered" evidence="1">
    <location>
        <begin position="1"/>
        <end position="26"/>
    </location>
</feature>
<dbReference type="InterPro" id="IPR008965">
    <property type="entry name" value="CBM2/CBM3_carb-bd_dom_sf"/>
</dbReference>
<gene>
    <name evidence="3" type="ORF">PPL_01429</name>
</gene>
<accession>D3AZ89</accession>
<reference evidence="3 4" key="1">
    <citation type="journal article" date="2011" name="Genome Res.">
        <title>Phylogeny-wide analysis of social amoeba genomes highlights ancient origins for complex intercellular communication.</title>
        <authorList>
            <person name="Heidel A.J."/>
            <person name="Lawal H.M."/>
            <person name="Felder M."/>
            <person name="Schilde C."/>
            <person name="Helps N.R."/>
            <person name="Tunggal B."/>
            <person name="Rivero F."/>
            <person name="John U."/>
            <person name="Schleicher M."/>
            <person name="Eichinger L."/>
            <person name="Platzer M."/>
            <person name="Noegel A.A."/>
            <person name="Schaap P."/>
            <person name="Gloeckner G."/>
        </authorList>
    </citation>
    <scope>NUCLEOTIDE SEQUENCE [LARGE SCALE GENOMIC DNA]</scope>
    <source>
        <strain evidence="4">ATCC 26659 / Pp 5 / PN500</strain>
    </source>
</reference>